<name>A0ABR2H0I2_9EUKA</name>
<comment type="caution">
    <text evidence="1">The sequence shown here is derived from an EMBL/GenBank/DDBJ whole genome shotgun (WGS) entry which is preliminary data.</text>
</comment>
<dbReference type="EMBL" id="JAPFFF010000053">
    <property type="protein sequence ID" value="KAK8839015.1"/>
    <property type="molecule type" value="Genomic_DNA"/>
</dbReference>
<sequence length="113" mass="13115">MFDLSSSLIVNIERSINLDTFEKRSNKSRTSDSFNEIFEFFTESFNFISSLNFKPDEIKGNHLYFLSLDATTCSYCIDTLLSIAASQYKSYFNEPKKVFPSWCPDRSNLCNNK</sequence>
<organism evidence="1 2">
    <name type="scientific">Tritrichomonas musculus</name>
    <dbReference type="NCBI Taxonomy" id="1915356"/>
    <lineage>
        <taxon>Eukaryota</taxon>
        <taxon>Metamonada</taxon>
        <taxon>Parabasalia</taxon>
        <taxon>Tritrichomonadida</taxon>
        <taxon>Tritrichomonadidae</taxon>
        <taxon>Tritrichomonas</taxon>
    </lineage>
</organism>
<proteinExistence type="predicted"/>
<protein>
    <submittedName>
        <fullName evidence="1">Uncharacterized protein</fullName>
    </submittedName>
</protein>
<dbReference type="Proteomes" id="UP001470230">
    <property type="component" value="Unassembled WGS sequence"/>
</dbReference>
<keyword evidence="2" id="KW-1185">Reference proteome</keyword>
<gene>
    <name evidence="1" type="ORF">M9Y10_032480</name>
</gene>
<evidence type="ECO:0000313" key="2">
    <source>
        <dbReference type="Proteomes" id="UP001470230"/>
    </source>
</evidence>
<reference evidence="1 2" key="1">
    <citation type="submission" date="2024-04" db="EMBL/GenBank/DDBJ databases">
        <title>Tritrichomonas musculus Genome.</title>
        <authorList>
            <person name="Alves-Ferreira E."/>
            <person name="Grigg M."/>
            <person name="Lorenzi H."/>
            <person name="Galac M."/>
        </authorList>
    </citation>
    <scope>NUCLEOTIDE SEQUENCE [LARGE SCALE GENOMIC DNA]</scope>
    <source>
        <strain evidence="1 2">EAF2021</strain>
    </source>
</reference>
<accession>A0ABR2H0I2</accession>
<evidence type="ECO:0000313" key="1">
    <source>
        <dbReference type="EMBL" id="KAK8839015.1"/>
    </source>
</evidence>